<dbReference type="PANTHER" id="PTHR36966:SF1">
    <property type="entry name" value="REP-ASSOCIATED TYROSINE TRANSPOSASE"/>
    <property type="match status" value="1"/>
</dbReference>
<accession>A0A5C8KAT0</accession>
<dbReference type="AlphaFoldDB" id="A0A5C8KAT0"/>
<feature type="domain" description="Transposase IS200-like" evidence="1">
    <location>
        <begin position="9"/>
        <end position="148"/>
    </location>
</feature>
<dbReference type="InterPro" id="IPR052715">
    <property type="entry name" value="RAYT_transposase"/>
</dbReference>
<protein>
    <submittedName>
        <fullName evidence="2">Transposase</fullName>
    </submittedName>
</protein>
<dbReference type="InterPro" id="IPR036515">
    <property type="entry name" value="Transposase_17_sf"/>
</dbReference>
<dbReference type="GO" id="GO:0043565">
    <property type="term" value="F:sequence-specific DNA binding"/>
    <property type="evidence" value="ECO:0007669"/>
    <property type="project" value="TreeGrafter"/>
</dbReference>
<dbReference type="SUPFAM" id="SSF143422">
    <property type="entry name" value="Transposase IS200-like"/>
    <property type="match status" value="1"/>
</dbReference>
<evidence type="ECO:0000313" key="3">
    <source>
        <dbReference type="Proteomes" id="UP000321926"/>
    </source>
</evidence>
<dbReference type="GO" id="GO:0006313">
    <property type="term" value="P:DNA transposition"/>
    <property type="evidence" value="ECO:0007669"/>
    <property type="project" value="InterPro"/>
</dbReference>
<comment type="caution">
    <text evidence="2">The sequence shown here is derived from an EMBL/GenBank/DDBJ whole genome shotgun (WGS) entry which is preliminary data.</text>
</comment>
<dbReference type="OrthoDB" id="9788881at2"/>
<sequence length="181" mass="21124">MSHQYKIRNEEAVYFLTCTVVDWIDVFTRASYKKEIVQSLQFCQEKKGLLLYAWCLMPSHLHLIASAADGAKLAAIIRDFKKYTSRTIVKLIEQEPESRRNWMLQRFLYAGKYLQRVENYKFWQDGYHAIELTSNFMKEQKLDYLHQNPVTDLTVAAPEHYVFSSASNYAGNGGLLQVLLL</sequence>
<dbReference type="GO" id="GO:0004803">
    <property type="term" value="F:transposase activity"/>
    <property type="evidence" value="ECO:0007669"/>
    <property type="project" value="InterPro"/>
</dbReference>
<evidence type="ECO:0000259" key="1">
    <source>
        <dbReference type="SMART" id="SM01321"/>
    </source>
</evidence>
<gene>
    <name evidence="2" type="ORF">FVR03_07330</name>
</gene>
<dbReference type="Gene3D" id="3.30.70.1290">
    <property type="entry name" value="Transposase IS200-like"/>
    <property type="match status" value="1"/>
</dbReference>
<keyword evidence="3" id="KW-1185">Reference proteome</keyword>
<organism evidence="2 3">
    <name type="scientific">Pontibacter qinzhouensis</name>
    <dbReference type="NCBI Taxonomy" id="2603253"/>
    <lineage>
        <taxon>Bacteria</taxon>
        <taxon>Pseudomonadati</taxon>
        <taxon>Bacteroidota</taxon>
        <taxon>Cytophagia</taxon>
        <taxon>Cytophagales</taxon>
        <taxon>Hymenobacteraceae</taxon>
        <taxon>Pontibacter</taxon>
    </lineage>
</organism>
<dbReference type="Proteomes" id="UP000321926">
    <property type="component" value="Unassembled WGS sequence"/>
</dbReference>
<dbReference type="RefSeq" id="WP_147921094.1">
    <property type="nucleotide sequence ID" value="NZ_VRTY01000020.1"/>
</dbReference>
<dbReference type="Pfam" id="PF01797">
    <property type="entry name" value="Y1_Tnp"/>
    <property type="match status" value="1"/>
</dbReference>
<reference evidence="2 3" key="1">
    <citation type="submission" date="2019-08" db="EMBL/GenBank/DDBJ databases">
        <authorList>
            <person name="Shi S."/>
        </authorList>
    </citation>
    <scope>NUCLEOTIDE SEQUENCE [LARGE SCALE GENOMIC DNA]</scope>
    <source>
        <strain evidence="2 3">GY10130</strain>
    </source>
</reference>
<dbReference type="InterPro" id="IPR002686">
    <property type="entry name" value="Transposase_17"/>
</dbReference>
<dbReference type="SMART" id="SM01321">
    <property type="entry name" value="Y1_Tnp"/>
    <property type="match status" value="1"/>
</dbReference>
<evidence type="ECO:0000313" key="2">
    <source>
        <dbReference type="EMBL" id="TXK49029.1"/>
    </source>
</evidence>
<dbReference type="NCBIfam" id="NF047646">
    <property type="entry name" value="REP_Tyr_transpos"/>
    <property type="match status" value="1"/>
</dbReference>
<proteinExistence type="predicted"/>
<dbReference type="EMBL" id="VRTY01000020">
    <property type="protein sequence ID" value="TXK49029.1"/>
    <property type="molecule type" value="Genomic_DNA"/>
</dbReference>
<name>A0A5C8KAT0_9BACT</name>
<dbReference type="PANTHER" id="PTHR36966">
    <property type="entry name" value="REP-ASSOCIATED TYROSINE TRANSPOSASE"/>
    <property type="match status" value="1"/>
</dbReference>